<accession>A0AAW0S7B3</accession>
<dbReference type="AlphaFoldDB" id="A0AAW0S7B3"/>
<comment type="caution">
    <text evidence="2">The sequence shown here is derived from an EMBL/GenBank/DDBJ whole genome shotgun (WGS) entry which is preliminary data.</text>
</comment>
<organism evidence="2 3">
    <name type="scientific">Beauveria asiatica</name>
    <dbReference type="NCBI Taxonomy" id="1069075"/>
    <lineage>
        <taxon>Eukaryota</taxon>
        <taxon>Fungi</taxon>
        <taxon>Dikarya</taxon>
        <taxon>Ascomycota</taxon>
        <taxon>Pezizomycotina</taxon>
        <taxon>Sordariomycetes</taxon>
        <taxon>Hypocreomycetidae</taxon>
        <taxon>Hypocreales</taxon>
        <taxon>Cordycipitaceae</taxon>
        <taxon>Beauveria</taxon>
    </lineage>
</organism>
<dbReference type="InterPro" id="IPR045518">
    <property type="entry name" value="2EXR"/>
</dbReference>
<keyword evidence="3" id="KW-1185">Reference proteome</keyword>
<dbReference type="EMBL" id="JAAHCF010000029">
    <property type="protein sequence ID" value="KAK8150034.1"/>
    <property type="molecule type" value="Genomic_DNA"/>
</dbReference>
<gene>
    <name evidence="2" type="ORF">G3M48_004413</name>
</gene>
<name>A0AAW0S7B3_9HYPO</name>
<evidence type="ECO:0000313" key="3">
    <source>
        <dbReference type="Proteomes" id="UP001397290"/>
    </source>
</evidence>
<dbReference type="Proteomes" id="UP001397290">
    <property type="component" value="Unassembled WGS sequence"/>
</dbReference>
<evidence type="ECO:0000313" key="2">
    <source>
        <dbReference type="EMBL" id="KAK8150034.1"/>
    </source>
</evidence>
<proteinExistence type="predicted"/>
<dbReference type="Pfam" id="PF20150">
    <property type="entry name" value="2EXR"/>
    <property type="match status" value="1"/>
</dbReference>
<reference evidence="2 3" key="1">
    <citation type="submission" date="2020-02" db="EMBL/GenBank/DDBJ databases">
        <title>Comparative genomics of the hypocrealean fungal genus Beauvera.</title>
        <authorList>
            <person name="Showalter D.N."/>
            <person name="Bushley K.E."/>
            <person name="Rehner S.A."/>
        </authorList>
    </citation>
    <scope>NUCLEOTIDE SEQUENCE [LARGE SCALE GENOMIC DNA]</scope>
    <source>
        <strain evidence="2 3">ARSEF4384</strain>
    </source>
</reference>
<feature type="domain" description="2EXR" evidence="1">
    <location>
        <begin position="11"/>
        <end position="113"/>
    </location>
</feature>
<sequence>MDTTEQAASPKWSSLPAEIQTMIWRWAVRPTHLTLLCAFDQGMLENDDITWEELEEWTQRCDHMFLGKKIARAFGCAKRDGRPFAYFLASPPPVYRVCRESCALLRKHFALNPATPRGTTMTTTTTIPPPPPPSLLEAALPSWFSLRDDVVQLLYHDIDGILTPSAPLCGLLRPVRHLRVAMHRSLWQRAWGTRLSDTVVSSERLVRVARRIRLAMPNLLDVTFVVAGRGPDPFWASRTAVHVAHWCQVFEQWCLGGDGEVRRTGTLPLQVAPAAETRVVARHEDGTEEEWLTRDNFLAVLQRQLKREMPVPGPDGLDGLDGPGLQEMMEQQAMLESYYPKYRDILRATEQELANPAAFLKAHQELWHGPNVRLPF</sequence>
<evidence type="ECO:0000259" key="1">
    <source>
        <dbReference type="Pfam" id="PF20150"/>
    </source>
</evidence>
<protein>
    <recommendedName>
        <fullName evidence="1">2EXR domain-containing protein</fullName>
    </recommendedName>
</protein>